<dbReference type="EMBL" id="FNJL01000026">
    <property type="protein sequence ID" value="SDP78673.1"/>
    <property type="molecule type" value="Genomic_DNA"/>
</dbReference>
<keyword evidence="2" id="KW-1185">Reference proteome</keyword>
<protein>
    <submittedName>
        <fullName evidence="1">Uncharacterized protein</fullName>
    </submittedName>
</protein>
<gene>
    <name evidence="1" type="ORF">SAMN04489708_12674</name>
</gene>
<dbReference type="OrthoDB" id="9910058at2"/>
<dbReference type="RefSeq" id="WP_092837454.1">
    <property type="nucleotide sequence ID" value="NZ_CP028290.1"/>
</dbReference>
<sequence length="99" mass="10718">MHAMEGAHALLDIGPDTPADEVAMAVELGVAAAGKKDWQDRGTLLAAARHAVSLLTEHPEQAQLLEHIDAAIQSSGLTPEQWRRVEGIQTMMLEARQSR</sequence>
<reference evidence="2" key="1">
    <citation type="submission" date="2016-10" db="EMBL/GenBank/DDBJ databases">
        <authorList>
            <person name="Varghese N."/>
            <person name="Submissions S."/>
        </authorList>
    </citation>
    <scope>NUCLEOTIDE SEQUENCE [LARGE SCALE GENOMIC DNA]</scope>
    <source>
        <strain evidence="2">DSM 17101</strain>
    </source>
</reference>
<name>A0A1H0VK04_9BURK</name>
<accession>A0A1H0VK04</accession>
<evidence type="ECO:0000313" key="2">
    <source>
        <dbReference type="Proteomes" id="UP000199317"/>
    </source>
</evidence>
<proteinExistence type="predicted"/>
<evidence type="ECO:0000313" key="1">
    <source>
        <dbReference type="EMBL" id="SDP78673.1"/>
    </source>
</evidence>
<dbReference type="Proteomes" id="UP000199317">
    <property type="component" value="Unassembled WGS sequence"/>
</dbReference>
<organism evidence="1 2">
    <name type="scientific">Paracidovorax cattleyae</name>
    <dbReference type="NCBI Taxonomy" id="80868"/>
    <lineage>
        <taxon>Bacteria</taxon>
        <taxon>Pseudomonadati</taxon>
        <taxon>Pseudomonadota</taxon>
        <taxon>Betaproteobacteria</taxon>
        <taxon>Burkholderiales</taxon>
        <taxon>Comamonadaceae</taxon>
        <taxon>Paracidovorax</taxon>
    </lineage>
</organism>
<dbReference type="AlphaFoldDB" id="A0A1H0VK04"/>